<keyword evidence="2" id="KW-1185">Reference proteome</keyword>
<dbReference type="Proteomes" id="UP000799118">
    <property type="component" value="Unassembled WGS sequence"/>
</dbReference>
<name>A0A6A4GMC5_9AGAR</name>
<dbReference type="AlphaFoldDB" id="A0A6A4GMC5"/>
<gene>
    <name evidence="1" type="ORF">BT96DRAFT_523773</name>
</gene>
<evidence type="ECO:0000313" key="2">
    <source>
        <dbReference type="Proteomes" id="UP000799118"/>
    </source>
</evidence>
<sequence>MAFQDEGSLYELYRANCMTQRSANYSRVEISCARTFQPRRKRKIPRYIWLTPLYFEQGWHQRECGRRLKVVEGERRWIFVFSYVGDRMTAYELDLKMQVYAVL</sequence>
<organism evidence="1 2">
    <name type="scientific">Gymnopus androsaceus JB14</name>
    <dbReference type="NCBI Taxonomy" id="1447944"/>
    <lineage>
        <taxon>Eukaryota</taxon>
        <taxon>Fungi</taxon>
        <taxon>Dikarya</taxon>
        <taxon>Basidiomycota</taxon>
        <taxon>Agaricomycotina</taxon>
        <taxon>Agaricomycetes</taxon>
        <taxon>Agaricomycetidae</taxon>
        <taxon>Agaricales</taxon>
        <taxon>Marasmiineae</taxon>
        <taxon>Omphalotaceae</taxon>
        <taxon>Gymnopus</taxon>
    </lineage>
</organism>
<accession>A0A6A4GMC5</accession>
<protein>
    <submittedName>
        <fullName evidence="1">Uncharacterized protein</fullName>
    </submittedName>
</protein>
<dbReference type="EMBL" id="ML769879">
    <property type="protein sequence ID" value="KAE9386437.1"/>
    <property type="molecule type" value="Genomic_DNA"/>
</dbReference>
<proteinExistence type="predicted"/>
<reference evidence="1" key="1">
    <citation type="journal article" date="2019" name="Environ. Microbiol.">
        <title>Fungal ecological strategies reflected in gene transcription - a case study of two litter decomposers.</title>
        <authorList>
            <person name="Barbi F."/>
            <person name="Kohler A."/>
            <person name="Barry K."/>
            <person name="Baskaran P."/>
            <person name="Daum C."/>
            <person name="Fauchery L."/>
            <person name="Ihrmark K."/>
            <person name="Kuo A."/>
            <person name="LaButti K."/>
            <person name="Lipzen A."/>
            <person name="Morin E."/>
            <person name="Grigoriev I.V."/>
            <person name="Henrissat B."/>
            <person name="Lindahl B."/>
            <person name="Martin F."/>
        </authorList>
    </citation>
    <scope>NUCLEOTIDE SEQUENCE</scope>
    <source>
        <strain evidence="1">JB14</strain>
    </source>
</reference>
<evidence type="ECO:0000313" key="1">
    <source>
        <dbReference type="EMBL" id="KAE9386437.1"/>
    </source>
</evidence>